<comment type="subcellular location">
    <subcellularLocation>
        <location evidence="1">Cell membrane</location>
        <topology evidence="1">Multi-pass membrane protein</topology>
    </subcellularLocation>
</comment>
<keyword evidence="4 6" id="KW-1133">Transmembrane helix</keyword>
<keyword evidence="3 6" id="KW-0812">Transmembrane</keyword>
<feature type="transmembrane region" description="Helical" evidence="6">
    <location>
        <begin position="88"/>
        <end position="111"/>
    </location>
</feature>
<evidence type="ECO:0000256" key="4">
    <source>
        <dbReference type="ARBA" id="ARBA00022989"/>
    </source>
</evidence>
<reference evidence="7" key="1">
    <citation type="journal article" date="2021" name="PeerJ">
        <title>Extensive microbial diversity within the chicken gut microbiome revealed by metagenomics and culture.</title>
        <authorList>
            <person name="Gilroy R."/>
            <person name="Ravi A."/>
            <person name="Getino M."/>
            <person name="Pursley I."/>
            <person name="Horton D.L."/>
            <person name="Alikhan N.F."/>
            <person name="Baker D."/>
            <person name="Gharbi K."/>
            <person name="Hall N."/>
            <person name="Watson M."/>
            <person name="Adriaenssens E.M."/>
            <person name="Foster-Nyarko E."/>
            <person name="Jarju S."/>
            <person name="Secka A."/>
            <person name="Antonio M."/>
            <person name="Oren A."/>
            <person name="Chaudhuri R.R."/>
            <person name="La Ragione R."/>
            <person name="Hildebrand F."/>
            <person name="Pallen M.J."/>
        </authorList>
    </citation>
    <scope>NUCLEOTIDE SEQUENCE</scope>
    <source>
        <strain evidence="7">ChiSjej1B19-5720</strain>
    </source>
</reference>
<dbReference type="PANTHER" id="PTHR33931">
    <property type="entry name" value="HOLIN-LIKE PROTEIN CIDA-RELATED"/>
    <property type="match status" value="1"/>
</dbReference>
<keyword evidence="5 6" id="KW-0472">Membrane</keyword>
<evidence type="ECO:0000256" key="1">
    <source>
        <dbReference type="ARBA" id="ARBA00004651"/>
    </source>
</evidence>
<dbReference type="GO" id="GO:0005886">
    <property type="term" value="C:plasma membrane"/>
    <property type="evidence" value="ECO:0007669"/>
    <property type="project" value="UniProtKB-SubCell"/>
</dbReference>
<comment type="caution">
    <text evidence="7">The sequence shown here is derived from an EMBL/GenBank/DDBJ whole genome shotgun (WGS) entry which is preliminary data.</text>
</comment>
<accession>A0A9D2LQN6</accession>
<dbReference type="EMBL" id="DWYZ01000026">
    <property type="protein sequence ID" value="HJB27368.1"/>
    <property type="molecule type" value="Genomic_DNA"/>
</dbReference>
<evidence type="ECO:0000256" key="5">
    <source>
        <dbReference type="ARBA" id="ARBA00023136"/>
    </source>
</evidence>
<name>A0A9D2LQN6_9FIRM</name>
<gene>
    <name evidence="7" type="ORF">IAA06_01045</name>
</gene>
<feature type="transmembrane region" description="Helical" evidence="6">
    <location>
        <begin position="30"/>
        <end position="49"/>
    </location>
</feature>
<dbReference type="InterPro" id="IPR005538">
    <property type="entry name" value="LrgA/CidA"/>
</dbReference>
<evidence type="ECO:0000256" key="2">
    <source>
        <dbReference type="ARBA" id="ARBA00022475"/>
    </source>
</evidence>
<organism evidence="7 8">
    <name type="scientific">Candidatus Blautia faecavium</name>
    <dbReference type="NCBI Taxonomy" id="2838487"/>
    <lineage>
        <taxon>Bacteria</taxon>
        <taxon>Bacillati</taxon>
        <taxon>Bacillota</taxon>
        <taxon>Clostridia</taxon>
        <taxon>Lachnospirales</taxon>
        <taxon>Lachnospiraceae</taxon>
        <taxon>Blautia</taxon>
    </lineage>
</organism>
<dbReference type="Proteomes" id="UP000823842">
    <property type="component" value="Unassembled WGS sequence"/>
</dbReference>
<sequence>MKYVRQFCIILIVSFLGEFLNMALPLPIPASVYGLVLMLAALKTGIIKVEHVKDAAVFLIEAMPVMFIPAGVGLMTSWETLKPICFPVLVITVLTTVFVMVVTGRVTQFVIRRERRRQK</sequence>
<evidence type="ECO:0000313" key="8">
    <source>
        <dbReference type="Proteomes" id="UP000823842"/>
    </source>
</evidence>
<proteinExistence type="predicted"/>
<evidence type="ECO:0000256" key="3">
    <source>
        <dbReference type="ARBA" id="ARBA00022692"/>
    </source>
</evidence>
<dbReference type="AlphaFoldDB" id="A0A9D2LQN6"/>
<evidence type="ECO:0000313" key="7">
    <source>
        <dbReference type="EMBL" id="HJB27368.1"/>
    </source>
</evidence>
<dbReference type="PANTHER" id="PTHR33931:SF2">
    <property type="entry name" value="HOLIN-LIKE PROTEIN CIDA"/>
    <property type="match status" value="1"/>
</dbReference>
<keyword evidence="2" id="KW-1003">Cell membrane</keyword>
<protein>
    <submittedName>
        <fullName evidence="7">CidA/LrgA family protein</fullName>
    </submittedName>
</protein>
<feature type="transmembrane region" description="Helical" evidence="6">
    <location>
        <begin position="56"/>
        <end position="76"/>
    </location>
</feature>
<evidence type="ECO:0000256" key="6">
    <source>
        <dbReference type="SAM" id="Phobius"/>
    </source>
</evidence>
<dbReference type="Pfam" id="PF03788">
    <property type="entry name" value="LrgA"/>
    <property type="match status" value="1"/>
</dbReference>
<reference evidence="7" key="2">
    <citation type="submission" date="2021-04" db="EMBL/GenBank/DDBJ databases">
        <authorList>
            <person name="Gilroy R."/>
        </authorList>
    </citation>
    <scope>NUCLEOTIDE SEQUENCE</scope>
    <source>
        <strain evidence="7">ChiSjej1B19-5720</strain>
    </source>
</reference>